<dbReference type="Proteomes" id="UP000015559">
    <property type="component" value="Chromosome"/>
</dbReference>
<evidence type="ECO:0000256" key="3">
    <source>
        <dbReference type="ARBA" id="ARBA00022679"/>
    </source>
</evidence>
<evidence type="ECO:0000259" key="6">
    <source>
        <dbReference type="Pfam" id="PF00588"/>
    </source>
</evidence>
<dbReference type="SUPFAM" id="SSF75217">
    <property type="entry name" value="alpha/beta knot"/>
    <property type="match status" value="1"/>
</dbReference>
<dbReference type="RefSeq" id="WP_009205966.1">
    <property type="nucleotide sequence ID" value="NC_022357.1"/>
</dbReference>
<dbReference type="InterPro" id="IPR001537">
    <property type="entry name" value="SpoU_MeTrfase"/>
</dbReference>
<sequence length="248" mass="27076">MKKPNALNNIRIVLSHTSHPGNIGAAARAMKTMGLERLYLVNPKSFPDPVADARAAGAVDVLENAQVCATLDEALAGTVLAVAVTARRRDLSHEMLSAHQVASRMLDLAVQGDVALLFGTEMSGLSNAELDKCQMLATIPANPEFTSLNLASAVQILVYELRMAYLGATETLPAKAMEAASFEDVERFYQHLEQTMVDTGFLDPACPGRLMQRLRRLFARARPEKEEVSILRGILTSVEKFTNNRKNP</sequence>
<reference evidence="7 8" key="1">
    <citation type="journal article" date="2012" name="Appl. Environ. Microbiol.">
        <title>Draft genome sequence of a psychrotolerant sulfur-oxidizing bacterium, Sulfuricella denitrificans skB26, and proteomic insights into cold adaptation.</title>
        <authorList>
            <person name="Watanabe T."/>
            <person name="Kojima H."/>
            <person name="Fukui M."/>
        </authorList>
    </citation>
    <scope>NUCLEOTIDE SEQUENCE [LARGE SCALE GENOMIC DNA]</scope>
    <source>
        <strain evidence="8">skB26</strain>
    </source>
</reference>
<name>S6AA17_SULDS</name>
<comment type="subunit">
    <text evidence="5">Homodimer.</text>
</comment>
<gene>
    <name evidence="5" type="primary">trmJ</name>
    <name evidence="7" type="ORF">SCD_n01251</name>
</gene>
<proteinExistence type="inferred from homology"/>
<dbReference type="NCBIfam" id="NF011694">
    <property type="entry name" value="PRK15114.1"/>
    <property type="match status" value="1"/>
</dbReference>
<protein>
    <recommendedName>
        <fullName evidence="5">tRNA (cytidine/uridine-2'-O-)-methyltransferase TrmJ</fullName>
        <ecNumber evidence="5">2.1.1.200</ecNumber>
    </recommendedName>
    <alternativeName>
        <fullName evidence="5">tRNA (cytidine(32)/uridine(32)-2'-O)-methyltransferase</fullName>
    </alternativeName>
    <alternativeName>
        <fullName evidence="5">tRNA Cm32/Um32 methyltransferase</fullName>
    </alternativeName>
</protein>
<dbReference type="OrthoDB" id="9806346at2"/>
<dbReference type="Gene3D" id="1.10.8.590">
    <property type="match status" value="1"/>
</dbReference>
<comment type="similarity">
    <text evidence="1">Belongs to the class IV-like SAM-binding methyltransferase superfamily. RNA methyltransferase TrmH family.</text>
</comment>
<evidence type="ECO:0000256" key="1">
    <source>
        <dbReference type="ARBA" id="ARBA00007228"/>
    </source>
</evidence>
<dbReference type="GO" id="GO:0003723">
    <property type="term" value="F:RNA binding"/>
    <property type="evidence" value="ECO:0007669"/>
    <property type="project" value="InterPro"/>
</dbReference>
<comment type="subcellular location">
    <subcellularLocation>
        <location evidence="5">Cytoplasm</location>
    </subcellularLocation>
</comment>
<dbReference type="FunFam" id="3.40.1280.10:FF:000006">
    <property type="entry name" value="Uncharacterized tRNA/rRNA methyltransferase HI_0380"/>
    <property type="match status" value="1"/>
</dbReference>
<dbReference type="CDD" id="cd18093">
    <property type="entry name" value="SpoU-like_TrmJ"/>
    <property type="match status" value="1"/>
</dbReference>
<comment type="function">
    <text evidence="5">Catalyzes the formation of 2'O-methylated cytidine (Cm32) or 2'O-methylated uridine (Um32) at position 32 in tRNA.</text>
</comment>
<dbReference type="PANTHER" id="PTHR42786:SF2">
    <property type="entry name" value="TRNA (CYTIDINE_URIDINE-2'-O-)-METHYLTRANSFERASE TRMJ"/>
    <property type="match status" value="1"/>
</dbReference>
<organism evidence="7 8">
    <name type="scientific">Sulfuricella denitrificans (strain DSM 22764 / NBRC 105220 / skB26)</name>
    <dbReference type="NCBI Taxonomy" id="1163617"/>
    <lineage>
        <taxon>Bacteria</taxon>
        <taxon>Pseudomonadati</taxon>
        <taxon>Pseudomonadota</taxon>
        <taxon>Betaproteobacteria</taxon>
        <taxon>Nitrosomonadales</taxon>
        <taxon>Sulfuricellaceae</taxon>
        <taxon>Sulfuricella</taxon>
    </lineage>
</organism>
<dbReference type="STRING" id="1163617.SCD_n01251"/>
<dbReference type="GO" id="GO:0160206">
    <property type="term" value="F:tRNA (cytidine(32)/uridine(32)-2'-O)-methyltransferase activity"/>
    <property type="evidence" value="ECO:0007669"/>
    <property type="project" value="UniProtKB-EC"/>
</dbReference>
<dbReference type="GO" id="GO:0005829">
    <property type="term" value="C:cytosol"/>
    <property type="evidence" value="ECO:0007669"/>
    <property type="project" value="TreeGrafter"/>
</dbReference>
<comment type="catalytic activity">
    <reaction evidence="5">
        <text>cytidine(32) in tRNA + S-adenosyl-L-methionine = 2'-O-methylcytidine(32) in tRNA + S-adenosyl-L-homocysteine + H(+)</text>
        <dbReference type="Rhea" id="RHEA:42932"/>
        <dbReference type="Rhea" id="RHEA-COMP:10288"/>
        <dbReference type="Rhea" id="RHEA-COMP:10289"/>
        <dbReference type="ChEBI" id="CHEBI:15378"/>
        <dbReference type="ChEBI" id="CHEBI:57856"/>
        <dbReference type="ChEBI" id="CHEBI:59789"/>
        <dbReference type="ChEBI" id="CHEBI:74495"/>
        <dbReference type="ChEBI" id="CHEBI:82748"/>
        <dbReference type="EC" id="2.1.1.200"/>
    </reaction>
</comment>
<dbReference type="NCBIfam" id="TIGR00050">
    <property type="entry name" value="rRNA_methyl_1"/>
    <property type="match status" value="1"/>
</dbReference>
<dbReference type="PIRSF" id="PIRSF004808">
    <property type="entry name" value="LasT"/>
    <property type="match status" value="1"/>
</dbReference>
<keyword evidence="4 5" id="KW-0949">S-adenosyl-L-methionine</keyword>
<dbReference type="GO" id="GO:0106339">
    <property type="term" value="F:tRNA (cytidine(32)-2'-O)-methyltransferase activity"/>
    <property type="evidence" value="ECO:0007669"/>
    <property type="project" value="RHEA"/>
</dbReference>
<dbReference type="Pfam" id="PF00588">
    <property type="entry name" value="SpoU_methylase"/>
    <property type="match status" value="1"/>
</dbReference>
<feature type="domain" description="tRNA/rRNA methyltransferase SpoU type" evidence="6">
    <location>
        <begin position="10"/>
        <end position="159"/>
    </location>
</feature>
<comment type="catalytic activity">
    <reaction evidence="5">
        <text>uridine(32) in tRNA + S-adenosyl-L-methionine = 2'-O-methyluridine(32) in tRNA + S-adenosyl-L-homocysteine + H(+)</text>
        <dbReference type="Rhea" id="RHEA:42936"/>
        <dbReference type="Rhea" id="RHEA-COMP:10107"/>
        <dbReference type="Rhea" id="RHEA-COMP:10290"/>
        <dbReference type="ChEBI" id="CHEBI:15378"/>
        <dbReference type="ChEBI" id="CHEBI:57856"/>
        <dbReference type="ChEBI" id="CHEBI:59789"/>
        <dbReference type="ChEBI" id="CHEBI:65315"/>
        <dbReference type="ChEBI" id="CHEBI:74478"/>
        <dbReference type="EC" id="2.1.1.200"/>
    </reaction>
</comment>
<evidence type="ECO:0000256" key="5">
    <source>
        <dbReference type="RuleBase" id="RU362024"/>
    </source>
</evidence>
<keyword evidence="5" id="KW-0963">Cytoplasm</keyword>
<dbReference type="HOGENOM" id="CLU_056931_0_1_4"/>
<keyword evidence="3 7" id="KW-0808">Transferase</keyword>
<keyword evidence="5" id="KW-0819">tRNA processing</keyword>
<dbReference type="InterPro" id="IPR029028">
    <property type="entry name" value="Alpha/beta_knot_MTases"/>
</dbReference>
<keyword evidence="2 5" id="KW-0489">Methyltransferase</keyword>
<evidence type="ECO:0000313" key="8">
    <source>
        <dbReference type="Proteomes" id="UP000015559"/>
    </source>
</evidence>
<dbReference type="eggNOG" id="COG0565">
    <property type="taxonomic scope" value="Bacteria"/>
</dbReference>
<dbReference type="EMBL" id="AP013066">
    <property type="protein sequence ID" value="BAN35080.1"/>
    <property type="molecule type" value="Genomic_DNA"/>
</dbReference>
<dbReference type="AlphaFoldDB" id="S6AA17"/>
<dbReference type="KEGG" id="sdr:SCD_n01251"/>
<accession>S6AA17</accession>
<evidence type="ECO:0000313" key="7">
    <source>
        <dbReference type="EMBL" id="BAN35080.1"/>
    </source>
</evidence>
<dbReference type="InterPro" id="IPR029026">
    <property type="entry name" value="tRNA_m1G_MTases_N"/>
</dbReference>
<dbReference type="EC" id="2.1.1.200" evidence="5"/>
<dbReference type="GO" id="GO:0002128">
    <property type="term" value="P:tRNA nucleoside ribose methylation"/>
    <property type="evidence" value="ECO:0007669"/>
    <property type="project" value="TreeGrafter"/>
</dbReference>
<dbReference type="PANTHER" id="PTHR42786">
    <property type="entry name" value="TRNA/RRNA METHYLTRANSFERASE"/>
    <property type="match status" value="1"/>
</dbReference>
<evidence type="ECO:0000256" key="4">
    <source>
        <dbReference type="ARBA" id="ARBA00022691"/>
    </source>
</evidence>
<dbReference type="Gene3D" id="3.40.1280.10">
    <property type="match status" value="1"/>
</dbReference>
<evidence type="ECO:0000256" key="2">
    <source>
        <dbReference type="ARBA" id="ARBA00022603"/>
    </source>
</evidence>
<dbReference type="InterPro" id="IPR004384">
    <property type="entry name" value="RNA_MeTrfase_TrmJ/LasT"/>
</dbReference>
<keyword evidence="8" id="KW-1185">Reference proteome</keyword>